<name>A0A089Q7Y8_9ENTR</name>
<dbReference type="AlphaFoldDB" id="A0A089Q7Y8"/>
<dbReference type="OrthoDB" id="6637121at2"/>
<organism evidence="1 2">
    <name type="scientific">Cedecea neteri</name>
    <dbReference type="NCBI Taxonomy" id="158822"/>
    <lineage>
        <taxon>Bacteria</taxon>
        <taxon>Pseudomonadati</taxon>
        <taxon>Pseudomonadota</taxon>
        <taxon>Gammaproteobacteria</taxon>
        <taxon>Enterobacterales</taxon>
        <taxon>Enterobacteriaceae</taxon>
        <taxon>Cedecea</taxon>
    </lineage>
</organism>
<gene>
    <name evidence="1" type="ORF">JT31_18930</name>
</gene>
<evidence type="ECO:0000313" key="1">
    <source>
        <dbReference type="EMBL" id="AIR06609.1"/>
    </source>
</evidence>
<dbReference type="Pfam" id="PF08988">
    <property type="entry name" value="T3SS_needle_E"/>
    <property type="match status" value="1"/>
</dbReference>
<dbReference type="NCBIfam" id="TIGR02501">
    <property type="entry name" value="type_III_yscE"/>
    <property type="match status" value="1"/>
</dbReference>
<dbReference type="KEGG" id="cnt:JT31_18930"/>
<dbReference type="GO" id="GO:0004519">
    <property type="term" value="F:endonuclease activity"/>
    <property type="evidence" value="ECO:0007669"/>
    <property type="project" value="UniProtKB-KW"/>
</dbReference>
<dbReference type="Proteomes" id="UP000029481">
    <property type="component" value="Chromosome"/>
</dbReference>
<keyword evidence="1" id="KW-0255">Endonuclease</keyword>
<keyword evidence="1" id="KW-0378">Hydrolase</keyword>
<dbReference type="InterPro" id="IPR012671">
    <property type="entry name" value="T3SS_PscE/YscE"/>
</dbReference>
<protein>
    <submittedName>
        <fullName evidence="1">Restriction endonuclease Eco57I</fullName>
    </submittedName>
</protein>
<keyword evidence="1" id="KW-0540">Nuclease</keyword>
<dbReference type="EMBL" id="CP009451">
    <property type="protein sequence ID" value="AIR06609.1"/>
    <property type="molecule type" value="Genomic_DNA"/>
</dbReference>
<dbReference type="RefSeq" id="WP_038480573.1">
    <property type="nucleotide sequence ID" value="NZ_CP009451.1"/>
</dbReference>
<keyword evidence="2" id="KW-1185">Reference proteome</keyword>
<reference evidence="1 2" key="1">
    <citation type="submission" date="2014-09" db="EMBL/GenBank/DDBJ databases">
        <title>Cedecea neteri SSMD04 Genome Sequencing.</title>
        <authorList>
            <person name="Tan J.-Y."/>
        </authorList>
    </citation>
    <scope>NUCLEOTIDE SEQUENCE [LARGE SCALE GENOMIC DNA]</scope>
    <source>
        <strain evidence="1 2">SSMD04</strain>
    </source>
</reference>
<proteinExistence type="predicted"/>
<evidence type="ECO:0000313" key="2">
    <source>
        <dbReference type="Proteomes" id="UP000029481"/>
    </source>
</evidence>
<sequence length="80" mass="9268">MPTLTYLEDSVRDSINQAQDRLKILQAAKIRLLHSMKGPATQEQYQQFTLLLEAVIQAEDIIKVIAYRYHNQPVKPDDEN</sequence>
<accession>A0A089Q7Y8</accession>